<organism evidence="6 7">
    <name type="scientific">Nonomuraea endophytica</name>
    <dbReference type="NCBI Taxonomy" id="714136"/>
    <lineage>
        <taxon>Bacteria</taxon>
        <taxon>Bacillati</taxon>
        <taxon>Actinomycetota</taxon>
        <taxon>Actinomycetes</taxon>
        <taxon>Streptosporangiales</taxon>
        <taxon>Streptosporangiaceae</taxon>
        <taxon>Nonomuraea</taxon>
    </lineage>
</organism>
<keyword evidence="2 4" id="KW-0238">DNA-binding</keyword>
<evidence type="ECO:0000256" key="4">
    <source>
        <dbReference type="PROSITE-ProRule" id="PRU00335"/>
    </source>
</evidence>
<reference evidence="6 7" key="1">
    <citation type="submission" date="2020-08" db="EMBL/GenBank/DDBJ databases">
        <title>Genomic Encyclopedia of Type Strains, Phase IV (KMG-IV): sequencing the most valuable type-strain genomes for metagenomic binning, comparative biology and taxonomic classification.</title>
        <authorList>
            <person name="Goeker M."/>
        </authorList>
    </citation>
    <scope>NUCLEOTIDE SEQUENCE [LARGE SCALE GENOMIC DNA]</scope>
    <source>
        <strain evidence="6 7">DSM 45385</strain>
    </source>
</reference>
<name>A0A7W8A9I8_9ACTN</name>
<dbReference type="Pfam" id="PF00440">
    <property type="entry name" value="TetR_N"/>
    <property type="match status" value="1"/>
</dbReference>
<feature type="domain" description="HTH tetR-type" evidence="5">
    <location>
        <begin position="13"/>
        <end position="73"/>
    </location>
</feature>
<evidence type="ECO:0000313" key="6">
    <source>
        <dbReference type="EMBL" id="MBB5082109.1"/>
    </source>
</evidence>
<dbReference type="PROSITE" id="PS50977">
    <property type="entry name" value="HTH_TETR_2"/>
    <property type="match status" value="1"/>
</dbReference>
<dbReference type="GO" id="GO:0000976">
    <property type="term" value="F:transcription cis-regulatory region binding"/>
    <property type="evidence" value="ECO:0007669"/>
    <property type="project" value="TreeGrafter"/>
</dbReference>
<dbReference type="AlphaFoldDB" id="A0A7W8A9I8"/>
<feature type="DNA-binding region" description="H-T-H motif" evidence="4">
    <location>
        <begin position="36"/>
        <end position="55"/>
    </location>
</feature>
<evidence type="ECO:0000313" key="7">
    <source>
        <dbReference type="Proteomes" id="UP000568380"/>
    </source>
</evidence>
<dbReference type="SUPFAM" id="SSF48498">
    <property type="entry name" value="Tetracyclin repressor-like, C-terminal domain"/>
    <property type="match status" value="1"/>
</dbReference>
<dbReference type="PANTHER" id="PTHR30055">
    <property type="entry name" value="HTH-TYPE TRANSCRIPTIONAL REGULATOR RUTR"/>
    <property type="match status" value="1"/>
</dbReference>
<dbReference type="InterPro" id="IPR001647">
    <property type="entry name" value="HTH_TetR"/>
</dbReference>
<dbReference type="SUPFAM" id="SSF46689">
    <property type="entry name" value="Homeodomain-like"/>
    <property type="match status" value="1"/>
</dbReference>
<gene>
    <name evidence="6" type="ORF">HNR40_007604</name>
</gene>
<evidence type="ECO:0000256" key="3">
    <source>
        <dbReference type="ARBA" id="ARBA00023163"/>
    </source>
</evidence>
<sequence length="200" mass="21134">MSEQVKKARRRGQALLDAIYAAVLAELAEVGFRRLTMEGIAARAGSGRMPLYRRWDTPEALVLDALADALSAGGGPVDTGDLREDLLVHFRRMTEQVLAGDLGAALGAVVGEGARHPELVATLRDRLLRPHLVAIEQSLRRAVERGEIGAAAVSPEVCAAGPALITVQHLINGVTPTGDELAAIVDRLVLPALGRPFSAS</sequence>
<dbReference type="InterPro" id="IPR011075">
    <property type="entry name" value="TetR_C"/>
</dbReference>
<dbReference type="Pfam" id="PF16859">
    <property type="entry name" value="TetR_C_11"/>
    <property type="match status" value="1"/>
</dbReference>
<dbReference type="Gene3D" id="1.10.357.10">
    <property type="entry name" value="Tetracycline Repressor, domain 2"/>
    <property type="match status" value="1"/>
</dbReference>
<dbReference type="InterPro" id="IPR050109">
    <property type="entry name" value="HTH-type_TetR-like_transc_reg"/>
</dbReference>
<dbReference type="EMBL" id="JACHIN010000012">
    <property type="protein sequence ID" value="MBB5082109.1"/>
    <property type="molecule type" value="Genomic_DNA"/>
</dbReference>
<dbReference type="InterPro" id="IPR009057">
    <property type="entry name" value="Homeodomain-like_sf"/>
</dbReference>
<dbReference type="RefSeq" id="WP_184970025.1">
    <property type="nucleotide sequence ID" value="NZ_JACHIN010000012.1"/>
</dbReference>
<protein>
    <submittedName>
        <fullName evidence="6">AcrR family transcriptional regulator</fullName>
    </submittedName>
</protein>
<keyword evidence="1" id="KW-0805">Transcription regulation</keyword>
<dbReference type="Gene3D" id="1.10.10.60">
    <property type="entry name" value="Homeodomain-like"/>
    <property type="match status" value="1"/>
</dbReference>
<keyword evidence="3" id="KW-0804">Transcription</keyword>
<dbReference type="InterPro" id="IPR036271">
    <property type="entry name" value="Tet_transcr_reg_TetR-rel_C_sf"/>
</dbReference>
<evidence type="ECO:0000256" key="2">
    <source>
        <dbReference type="ARBA" id="ARBA00023125"/>
    </source>
</evidence>
<proteinExistence type="predicted"/>
<keyword evidence="7" id="KW-1185">Reference proteome</keyword>
<comment type="caution">
    <text evidence="6">The sequence shown here is derived from an EMBL/GenBank/DDBJ whole genome shotgun (WGS) entry which is preliminary data.</text>
</comment>
<dbReference type="GO" id="GO:0003700">
    <property type="term" value="F:DNA-binding transcription factor activity"/>
    <property type="evidence" value="ECO:0007669"/>
    <property type="project" value="TreeGrafter"/>
</dbReference>
<evidence type="ECO:0000256" key="1">
    <source>
        <dbReference type="ARBA" id="ARBA00023015"/>
    </source>
</evidence>
<dbReference type="Proteomes" id="UP000568380">
    <property type="component" value="Unassembled WGS sequence"/>
</dbReference>
<dbReference type="PANTHER" id="PTHR30055:SF225">
    <property type="entry name" value="TRANSCRIPTIONAL REGULATORY PROTEIN-RELATED"/>
    <property type="match status" value="1"/>
</dbReference>
<evidence type="ECO:0000259" key="5">
    <source>
        <dbReference type="PROSITE" id="PS50977"/>
    </source>
</evidence>
<accession>A0A7W8A9I8</accession>